<sequence length="191" mass="21521">MEKTTMKWMEHLGHEAHRHDTVVDVLCAGQCLVIGPGEEAPADAHETCKNDSSTCIQMLSVEEPQCFALSMETKGDIASDHVFFQFAIRYSDIFQVEISRVITARLPTMDSISAYLDSIQEEVTAVLMAKRTLLHAKTSSDAIDMRLTMDESVKDIALQFGSKQPKSKLYQFPKEISSLPENLFHLRRGHF</sequence>
<dbReference type="AlphaFoldDB" id="A0AAV9CUU1"/>
<comment type="similarity">
    <text evidence="1">Belongs to the SEC23/SEC24 family. SEC23 subfamily.</text>
</comment>
<accession>A0AAV9CUU1</accession>
<keyword evidence="1" id="KW-0256">Endoplasmic reticulum</keyword>
<dbReference type="SUPFAM" id="SSF81995">
    <property type="entry name" value="beta-sandwich domain of Sec23/24"/>
    <property type="match status" value="1"/>
</dbReference>
<evidence type="ECO:0000259" key="3">
    <source>
        <dbReference type="Pfam" id="PF08033"/>
    </source>
</evidence>
<dbReference type="GO" id="GO:0005789">
    <property type="term" value="C:endoplasmic reticulum membrane"/>
    <property type="evidence" value="ECO:0007669"/>
    <property type="project" value="UniProtKB-SubCell"/>
</dbReference>
<comment type="caution">
    <text evidence="4">The sequence shown here is derived from an EMBL/GenBank/DDBJ whole genome shotgun (WGS) entry which is preliminary data.</text>
</comment>
<dbReference type="Proteomes" id="UP001180020">
    <property type="component" value="Unassembled WGS sequence"/>
</dbReference>
<proteinExistence type="inferred from homology"/>
<feature type="domain" description="Sec23/Sec24 beta-sandwich" evidence="3">
    <location>
        <begin position="51"/>
        <end position="108"/>
    </location>
</feature>
<evidence type="ECO:0000256" key="1">
    <source>
        <dbReference type="RuleBase" id="RU365030"/>
    </source>
</evidence>
<keyword evidence="5" id="KW-1185">Reference proteome</keyword>
<dbReference type="InterPro" id="IPR012990">
    <property type="entry name" value="Beta-sandwich_Sec23_24"/>
</dbReference>
<protein>
    <recommendedName>
        <fullName evidence="1">Protein transport protein SEC23</fullName>
    </recommendedName>
</protein>
<keyword evidence="1" id="KW-0968">Cytoplasmic vesicle</keyword>
<dbReference type="InterPro" id="IPR037364">
    <property type="entry name" value="Sec23"/>
</dbReference>
<dbReference type="Gene3D" id="1.20.120.730">
    <property type="entry name" value="Sec23/Sec24 helical domain"/>
    <property type="match status" value="1"/>
</dbReference>
<keyword evidence="1" id="KW-0472">Membrane</keyword>
<reference evidence="4" key="2">
    <citation type="submission" date="2023-06" db="EMBL/GenBank/DDBJ databases">
        <authorList>
            <person name="Ma L."/>
            <person name="Liu K.-W."/>
            <person name="Li Z."/>
            <person name="Hsiao Y.-Y."/>
            <person name="Qi Y."/>
            <person name="Fu T."/>
            <person name="Tang G."/>
            <person name="Zhang D."/>
            <person name="Sun W.-H."/>
            <person name="Liu D.-K."/>
            <person name="Li Y."/>
            <person name="Chen G.-Z."/>
            <person name="Liu X.-D."/>
            <person name="Liao X.-Y."/>
            <person name="Jiang Y.-T."/>
            <person name="Yu X."/>
            <person name="Hao Y."/>
            <person name="Huang J."/>
            <person name="Zhao X.-W."/>
            <person name="Ke S."/>
            <person name="Chen Y.-Y."/>
            <person name="Wu W.-L."/>
            <person name="Hsu J.-L."/>
            <person name="Lin Y.-F."/>
            <person name="Huang M.-D."/>
            <person name="Li C.-Y."/>
            <person name="Huang L."/>
            <person name="Wang Z.-W."/>
            <person name="Zhao X."/>
            <person name="Zhong W.-Y."/>
            <person name="Peng D.-H."/>
            <person name="Ahmad S."/>
            <person name="Lan S."/>
            <person name="Zhang J.-S."/>
            <person name="Tsai W.-C."/>
            <person name="Van De Peer Y."/>
            <person name="Liu Z.-J."/>
        </authorList>
    </citation>
    <scope>NUCLEOTIDE SEQUENCE</scope>
    <source>
        <strain evidence="4">CP</strain>
        <tissue evidence="4">Leaves</tissue>
    </source>
</reference>
<dbReference type="EMBL" id="JAUJYO010000017">
    <property type="protein sequence ID" value="KAK1292665.1"/>
    <property type="molecule type" value="Genomic_DNA"/>
</dbReference>
<dbReference type="GO" id="GO:0030127">
    <property type="term" value="C:COPII vesicle coat"/>
    <property type="evidence" value="ECO:0007669"/>
    <property type="project" value="InterPro"/>
</dbReference>
<comment type="subcellular location">
    <subcellularLocation>
        <location evidence="1">Cytoplasmic vesicle</location>
        <location evidence="1">COPII-coated vesicle membrane</location>
        <topology evidence="1">Peripheral membrane protein</topology>
        <orientation evidence="1">Cytoplasmic side</orientation>
    </subcellularLocation>
    <subcellularLocation>
        <location evidence="1">Endoplasmic reticulum membrane</location>
        <topology evidence="1">Peripheral membrane protein</topology>
        <orientation evidence="1">Cytoplasmic side</orientation>
    </subcellularLocation>
</comment>
<keyword evidence="1" id="KW-0653">Protein transport</keyword>
<keyword evidence="1" id="KW-0963">Cytoplasm</keyword>
<dbReference type="GO" id="GO:0006886">
    <property type="term" value="P:intracellular protein transport"/>
    <property type="evidence" value="ECO:0007669"/>
    <property type="project" value="InterPro"/>
</dbReference>
<evidence type="ECO:0000313" key="4">
    <source>
        <dbReference type="EMBL" id="KAK1292665.1"/>
    </source>
</evidence>
<dbReference type="Pfam" id="PF04815">
    <property type="entry name" value="Sec23_helical"/>
    <property type="match status" value="1"/>
</dbReference>
<name>A0AAV9CUU1_ACOCL</name>
<dbReference type="GO" id="GO:0090110">
    <property type="term" value="P:COPII-coated vesicle cargo loading"/>
    <property type="evidence" value="ECO:0007669"/>
    <property type="project" value="TreeGrafter"/>
</dbReference>
<dbReference type="PANTHER" id="PTHR11141:SF6">
    <property type="entry name" value="PROTEIN TRANSPORT PROTEIN SEC23 A"/>
    <property type="match status" value="1"/>
</dbReference>
<dbReference type="GO" id="GO:0046872">
    <property type="term" value="F:metal ion binding"/>
    <property type="evidence" value="ECO:0007669"/>
    <property type="project" value="UniProtKB-KW"/>
</dbReference>
<dbReference type="GO" id="GO:0070971">
    <property type="term" value="C:endoplasmic reticulum exit site"/>
    <property type="evidence" value="ECO:0007669"/>
    <property type="project" value="TreeGrafter"/>
</dbReference>
<dbReference type="PANTHER" id="PTHR11141">
    <property type="entry name" value="PROTEIN TRANSPORT PROTEIN SEC23"/>
    <property type="match status" value="1"/>
</dbReference>
<evidence type="ECO:0000313" key="5">
    <source>
        <dbReference type="Proteomes" id="UP001180020"/>
    </source>
</evidence>
<reference evidence="4" key="1">
    <citation type="journal article" date="2023" name="Nat. Commun.">
        <title>Diploid and tetraploid genomes of Acorus and the evolution of monocots.</title>
        <authorList>
            <person name="Ma L."/>
            <person name="Liu K.W."/>
            <person name="Li Z."/>
            <person name="Hsiao Y.Y."/>
            <person name="Qi Y."/>
            <person name="Fu T."/>
            <person name="Tang G.D."/>
            <person name="Zhang D."/>
            <person name="Sun W.H."/>
            <person name="Liu D.K."/>
            <person name="Li Y."/>
            <person name="Chen G.Z."/>
            <person name="Liu X.D."/>
            <person name="Liao X.Y."/>
            <person name="Jiang Y.T."/>
            <person name="Yu X."/>
            <person name="Hao Y."/>
            <person name="Huang J."/>
            <person name="Zhao X.W."/>
            <person name="Ke S."/>
            <person name="Chen Y.Y."/>
            <person name="Wu W.L."/>
            <person name="Hsu J.L."/>
            <person name="Lin Y.F."/>
            <person name="Huang M.D."/>
            <person name="Li C.Y."/>
            <person name="Huang L."/>
            <person name="Wang Z.W."/>
            <person name="Zhao X."/>
            <person name="Zhong W.Y."/>
            <person name="Peng D.H."/>
            <person name="Ahmad S."/>
            <person name="Lan S."/>
            <person name="Zhang J.S."/>
            <person name="Tsai W.C."/>
            <person name="Van de Peer Y."/>
            <person name="Liu Z.J."/>
        </authorList>
    </citation>
    <scope>NUCLEOTIDE SEQUENCE</scope>
    <source>
        <strain evidence="4">CP</strain>
    </source>
</reference>
<dbReference type="GO" id="GO:0005096">
    <property type="term" value="F:GTPase activator activity"/>
    <property type="evidence" value="ECO:0007669"/>
    <property type="project" value="TreeGrafter"/>
</dbReference>
<feature type="domain" description="Sec23/Sec24 helical" evidence="2">
    <location>
        <begin position="122"/>
        <end position="190"/>
    </location>
</feature>
<dbReference type="Pfam" id="PF08033">
    <property type="entry name" value="Sec23_BS"/>
    <property type="match status" value="1"/>
</dbReference>
<evidence type="ECO:0000259" key="2">
    <source>
        <dbReference type="Pfam" id="PF04815"/>
    </source>
</evidence>
<dbReference type="InterPro" id="IPR006900">
    <property type="entry name" value="Sec23/24_helical_dom"/>
</dbReference>
<keyword evidence="1" id="KW-0813">Transport</keyword>
<dbReference type="Gene3D" id="2.60.40.1670">
    <property type="entry name" value="beta-sandwich domain of Sec23/24"/>
    <property type="match status" value="1"/>
</dbReference>
<keyword evidence="1" id="KW-0931">ER-Golgi transport</keyword>
<dbReference type="SUPFAM" id="SSF81811">
    <property type="entry name" value="Helical domain of Sec23/24"/>
    <property type="match status" value="1"/>
</dbReference>
<gene>
    <name evidence="4" type="ORF">QJS10_CPB17g00860</name>
</gene>
<comment type="function">
    <text evidence="1">Component of the coat protein complex II (COPII) which promotes the formation of transport vesicles from the endoplasmic reticulum (ER). The coat has two main functions, the physical deformation of the endoplasmic reticulum membrane into vesicles and the selection of cargo molecules.</text>
</comment>
<keyword evidence="1" id="KW-0862">Zinc</keyword>
<keyword evidence="1" id="KW-0479">Metal-binding</keyword>
<organism evidence="4 5">
    <name type="scientific">Acorus calamus</name>
    <name type="common">Sweet flag</name>
    <dbReference type="NCBI Taxonomy" id="4465"/>
    <lineage>
        <taxon>Eukaryota</taxon>
        <taxon>Viridiplantae</taxon>
        <taxon>Streptophyta</taxon>
        <taxon>Embryophyta</taxon>
        <taxon>Tracheophyta</taxon>
        <taxon>Spermatophyta</taxon>
        <taxon>Magnoliopsida</taxon>
        <taxon>Liliopsida</taxon>
        <taxon>Acoraceae</taxon>
        <taxon>Acorus</taxon>
    </lineage>
</organism>
<dbReference type="InterPro" id="IPR036175">
    <property type="entry name" value="Sec23/24_helical_dom_sf"/>
</dbReference>